<feature type="compositionally biased region" description="Polar residues" evidence="8">
    <location>
        <begin position="58"/>
        <end position="71"/>
    </location>
</feature>
<evidence type="ECO:0000256" key="7">
    <source>
        <dbReference type="SAM" id="Coils"/>
    </source>
</evidence>
<evidence type="ECO:0000256" key="3">
    <source>
        <dbReference type="ARBA" id="ARBA00022989"/>
    </source>
</evidence>
<sequence>MASWLTSRLKAAEQLLQQIDQQAAITKEQLEKPNSDLTSLLTPELLRVGRGEKKEQSSSRSETLNLPSQSGNGKGRHSKRSHAPAGSRNNDAGPGPAKEDDFGKRDWTELLGSTDLMPPQSATRSSSSVGSTDFGGAQNVHRGGSQRAFHTAGKVYVSSHETNESTPASKMSLGGAGSSHQSSVQASRTKGPSKYMAEVRASGFHPKADNLQEAENVPRRLDYGAQVLEGTAEHDPNEQLMEVLTHTNVTDIAADPFIQPANQDGEFTELELSVPEGLKDLNLEVSARENIVEDAPNAMLGQTTAPIDEIVGGDAPTLANSDAVALADEKETLKIRMEAGDGYHQESGGQESALDERGNAEETGVLTHAVQTVQETGRHSDDEGSGEDSEGSSLSGSEEQSQSGSGSESDSEYEERVRRRRERRKDLAERRAAREAALEAARAAIRDREELVANLEEEKKNLEKLLAEWEERQVKEAEELNLTMKEVSEAVEVERQRHAVTRREGLAQEAQLEAKNHELAKALAAAERNLEDESARVALARSKVEAREIVQSDLQRKILHLQYRLRPTQPQELQDSKIERETAEEHFAELTARLEQYQNKAKQLEEKIFLARDAHYTPSVMELELESRLNQLTDHLIQKQSQVEALSTEKATLHFRLETISNTLRIEKSAAQSRASKRNSKGANAATDWSTYDDDLEYGLSKPYSSKDKNFLMGTDPDTILNQTAGSKLARQLDSVFLMGARVLRTSGSARALAAFYIFLLHSWVLFIFFMHVRSGGSGSTSGQAGVQSGVNELSVLTHSINSTAFNQ</sequence>
<accession>A0A8T0HEH0</accession>
<evidence type="ECO:0000256" key="4">
    <source>
        <dbReference type="ARBA" id="ARBA00023034"/>
    </source>
</evidence>
<organism evidence="10 11">
    <name type="scientific">Ceratodon purpureus</name>
    <name type="common">Fire moss</name>
    <name type="synonym">Dicranum purpureum</name>
    <dbReference type="NCBI Taxonomy" id="3225"/>
    <lineage>
        <taxon>Eukaryota</taxon>
        <taxon>Viridiplantae</taxon>
        <taxon>Streptophyta</taxon>
        <taxon>Embryophyta</taxon>
        <taxon>Bryophyta</taxon>
        <taxon>Bryophytina</taxon>
        <taxon>Bryopsida</taxon>
        <taxon>Dicranidae</taxon>
        <taxon>Pseudoditrichales</taxon>
        <taxon>Ditrichaceae</taxon>
        <taxon>Ceratodon</taxon>
    </lineage>
</organism>
<evidence type="ECO:0000256" key="1">
    <source>
        <dbReference type="ARBA" id="ARBA00004394"/>
    </source>
</evidence>
<feature type="coiled-coil region" evidence="7">
    <location>
        <begin position="438"/>
        <end position="543"/>
    </location>
</feature>
<dbReference type="PANTHER" id="PTHR13815:SF5">
    <property type="entry name" value="GOLGIN CANDIDATE 2"/>
    <property type="match status" value="1"/>
</dbReference>
<feature type="compositionally biased region" description="Basic and acidic residues" evidence="8">
    <location>
        <begin position="47"/>
        <end position="57"/>
    </location>
</feature>
<dbReference type="Proteomes" id="UP000822688">
    <property type="component" value="Chromosome 6"/>
</dbReference>
<evidence type="ECO:0000313" key="10">
    <source>
        <dbReference type="EMBL" id="KAG0569355.1"/>
    </source>
</evidence>
<comment type="subcellular location">
    <subcellularLocation>
        <location evidence="1">Golgi apparatus membrane</location>
    </subcellularLocation>
</comment>
<dbReference type="Pfam" id="PF09787">
    <property type="entry name" value="Golgin_A5"/>
    <property type="match status" value="1"/>
</dbReference>
<reference evidence="10 11" key="1">
    <citation type="submission" date="2020-06" db="EMBL/GenBank/DDBJ databases">
        <title>WGS assembly of Ceratodon purpureus strain R40.</title>
        <authorList>
            <person name="Carey S.B."/>
            <person name="Jenkins J."/>
            <person name="Shu S."/>
            <person name="Lovell J.T."/>
            <person name="Sreedasyam A."/>
            <person name="Maumus F."/>
            <person name="Tiley G.P."/>
            <person name="Fernandez-Pozo N."/>
            <person name="Barry K."/>
            <person name="Chen C."/>
            <person name="Wang M."/>
            <person name="Lipzen A."/>
            <person name="Daum C."/>
            <person name="Saski C.A."/>
            <person name="Payton A.C."/>
            <person name="Mcbreen J.C."/>
            <person name="Conrad R.E."/>
            <person name="Kollar L.M."/>
            <person name="Olsson S."/>
            <person name="Huttunen S."/>
            <person name="Landis J.B."/>
            <person name="Wickett N.J."/>
            <person name="Johnson M.G."/>
            <person name="Rensing S.A."/>
            <person name="Grimwood J."/>
            <person name="Schmutz J."/>
            <person name="Mcdaniel S.F."/>
        </authorList>
    </citation>
    <scope>NUCLEOTIDE SEQUENCE [LARGE SCALE GENOMIC DNA]</scope>
    <source>
        <strain evidence="10 11">R40</strain>
    </source>
</reference>
<feature type="region of interest" description="Disordered" evidence="8">
    <location>
        <begin position="370"/>
        <end position="429"/>
    </location>
</feature>
<keyword evidence="6 9" id="KW-0472">Membrane</keyword>
<keyword evidence="2 9" id="KW-0812">Transmembrane</keyword>
<keyword evidence="5 7" id="KW-0175">Coiled coil</keyword>
<gene>
    <name evidence="10" type="ORF">KC19_6G084600</name>
</gene>
<dbReference type="InterPro" id="IPR019177">
    <property type="entry name" value="Golgin_subfamily_A_member_5"/>
</dbReference>
<comment type="caution">
    <text evidence="10">The sequence shown here is derived from an EMBL/GenBank/DDBJ whole genome shotgun (WGS) entry which is preliminary data.</text>
</comment>
<keyword evidence="3 9" id="KW-1133">Transmembrane helix</keyword>
<dbReference type="AlphaFoldDB" id="A0A8T0HEH0"/>
<keyword evidence="11" id="KW-1185">Reference proteome</keyword>
<evidence type="ECO:0000256" key="2">
    <source>
        <dbReference type="ARBA" id="ARBA00022692"/>
    </source>
</evidence>
<evidence type="ECO:0000256" key="5">
    <source>
        <dbReference type="ARBA" id="ARBA00023054"/>
    </source>
</evidence>
<feature type="coiled-coil region" evidence="7">
    <location>
        <begin position="573"/>
        <end position="649"/>
    </location>
</feature>
<feature type="transmembrane region" description="Helical" evidence="9">
    <location>
        <begin position="752"/>
        <end position="773"/>
    </location>
</feature>
<dbReference type="PANTHER" id="PTHR13815">
    <property type="entry name" value="GOLGIN-84"/>
    <property type="match status" value="1"/>
</dbReference>
<dbReference type="GO" id="GO:0007030">
    <property type="term" value="P:Golgi organization"/>
    <property type="evidence" value="ECO:0007669"/>
    <property type="project" value="InterPro"/>
</dbReference>
<evidence type="ECO:0000256" key="8">
    <source>
        <dbReference type="SAM" id="MobiDB-lite"/>
    </source>
</evidence>
<dbReference type="GO" id="GO:0000301">
    <property type="term" value="P:retrograde transport, vesicle recycling within Golgi"/>
    <property type="evidence" value="ECO:0007669"/>
    <property type="project" value="TreeGrafter"/>
</dbReference>
<evidence type="ECO:0008006" key="12">
    <source>
        <dbReference type="Google" id="ProtNLM"/>
    </source>
</evidence>
<feature type="compositionally biased region" description="Basic and acidic residues" evidence="8">
    <location>
        <begin position="97"/>
        <end position="108"/>
    </location>
</feature>
<evidence type="ECO:0000313" key="11">
    <source>
        <dbReference type="Proteomes" id="UP000822688"/>
    </source>
</evidence>
<name>A0A8T0HEH0_CERPU</name>
<evidence type="ECO:0000256" key="6">
    <source>
        <dbReference type="ARBA" id="ARBA00023136"/>
    </source>
</evidence>
<proteinExistence type="predicted"/>
<feature type="compositionally biased region" description="Low complexity" evidence="8">
    <location>
        <begin position="391"/>
        <end position="408"/>
    </location>
</feature>
<dbReference type="GO" id="GO:0031985">
    <property type="term" value="C:Golgi cisterna"/>
    <property type="evidence" value="ECO:0007669"/>
    <property type="project" value="TreeGrafter"/>
</dbReference>
<dbReference type="EMBL" id="CM026427">
    <property type="protein sequence ID" value="KAG0569355.1"/>
    <property type="molecule type" value="Genomic_DNA"/>
</dbReference>
<keyword evidence="4" id="KW-0333">Golgi apparatus</keyword>
<feature type="compositionally biased region" description="Low complexity" evidence="8">
    <location>
        <begin position="121"/>
        <end position="131"/>
    </location>
</feature>
<dbReference type="GO" id="GO:0000139">
    <property type="term" value="C:Golgi membrane"/>
    <property type="evidence" value="ECO:0007669"/>
    <property type="project" value="UniProtKB-SubCell"/>
</dbReference>
<feature type="region of interest" description="Disordered" evidence="8">
    <location>
        <begin position="30"/>
        <end position="193"/>
    </location>
</feature>
<feature type="compositionally biased region" description="Polar residues" evidence="8">
    <location>
        <begin position="178"/>
        <end position="190"/>
    </location>
</feature>
<protein>
    <recommendedName>
        <fullName evidence="12">Golgin-84</fullName>
    </recommendedName>
</protein>
<evidence type="ECO:0000256" key="9">
    <source>
        <dbReference type="SAM" id="Phobius"/>
    </source>
</evidence>